<dbReference type="Proteomes" id="UP000189728">
    <property type="component" value="Unassembled WGS sequence"/>
</dbReference>
<comment type="caution">
    <text evidence="2">The sequence shown here is derived from an EMBL/GenBank/DDBJ whole genome shotgun (WGS) entry which is preliminary data.</text>
</comment>
<evidence type="ECO:0000313" key="2">
    <source>
        <dbReference type="EMBL" id="OPA76389.1"/>
    </source>
</evidence>
<feature type="transmembrane region" description="Helical" evidence="1">
    <location>
        <begin position="316"/>
        <end position="338"/>
    </location>
</feature>
<reference evidence="2 3" key="1">
    <citation type="submission" date="2016-08" db="EMBL/GenBank/DDBJ databases">
        <title>Campylobacter species from sea mammals.</title>
        <authorList>
            <person name="Gilbert M.J."/>
            <person name="Byrne B.A."/>
            <person name="Zomer A.L."/>
            <person name="Wagenaar J.A."/>
        </authorList>
    </citation>
    <scope>NUCLEOTIDE SEQUENCE [LARGE SCALE GENOMIC DNA]</scope>
    <source>
        <strain evidence="2 3">1105248</strain>
    </source>
</reference>
<dbReference type="EMBL" id="MCRK01000039">
    <property type="protein sequence ID" value="OPA76389.1"/>
    <property type="molecule type" value="Genomic_DNA"/>
</dbReference>
<keyword evidence="1" id="KW-0472">Membrane</keyword>
<evidence type="ECO:0000256" key="1">
    <source>
        <dbReference type="SAM" id="Phobius"/>
    </source>
</evidence>
<sequence>MRHLSDANNTDKIVLDIFLKEIKSNNFNVSKTIEFIKYNLADKRNFNYLDEKNKTIIKKIYNNLKELQKDNINCFSENFFKDRILNLKIFIKLLKKQKEIIKEHIYSISKTECKRLNIEILEYENSIYNTFYPMFSRYIDLQKYSFEHLKNSLAYDFVSIVKYAKKKFLDFTLFASIIFIIIGIFVYNAYLNLNSFKYSINLLDFKDIFLVIGCISILYVIFIICLLVSSNYFLTKTNMVYIKKRNWKKIFFKISRLSLFLIILLPFIAKNDKINNIVNFNSVFEYFDYIIGFQFSLLLIYFLIYCFNIKNNISEFILNFLLFYIFFLIDFLLIYLVYMRFYDINPVILFFTLLFYFLAQFISCYHYFEYKISAIFNLFALFPLIFLISPEVMKYSGIGNYRDNFTIKKEFIPKSVSNLPYCFSDYNFTCIDKDMTNGNQVTLNNLFVRLKKDNAYYLRADMPIKYDFNLSNMNISECSQEQNTTCYENLDDNKTIEIKNYDIKFKDFKNSYNKTIFKDFKIKESDILN</sequence>
<dbReference type="AlphaFoldDB" id="A0AAX0L993"/>
<organism evidence="2 3">
    <name type="scientific">Campylobacter pinnipediorum subsp. pinnipediorum</name>
    <dbReference type="NCBI Taxonomy" id="1660067"/>
    <lineage>
        <taxon>Bacteria</taxon>
        <taxon>Pseudomonadati</taxon>
        <taxon>Campylobacterota</taxon>
        <taxon>Epsilonproteobacteria</taxon>
        <taxon>Campylobacterales</taxon>
        <taxon>Campylobacteraceae</taxon>
        <taxon>Campylobacter</taxon>
    </lineage>
</organism>
<name>A0AAX0L993_9BACT</name>
<evidence type="ECO:0008006" key="4">
    <source>
        <dbReference type="Google" id="ProtNLM"/>
    </source>
</evidence>
<keyword evidence="1" id="KW-0812">Transmembrane</keyword>
<feature type="transmembrane region" description="Helical" evidence="1">
    <location>
        <begin position="344"/>
        <end position="368"/>
    </location>
</feature>
<feature type="transmembrane region" description="Helical" evidence="1">
    <location>
        <begin position="289"/>
        <end position="309"/>
    </location>
</feature>
<gene>
    <name evidence="2" type="ORF">BFG04_04700</name>
</gene>
<feature type="transmembrane region" description="Helical" evidence="1">
    <location>
        <begin position="250"/>
        <end position="269"/>
    </location>
</feature>
<feature type="transmembrane region" description="Helical" evidence="1">
    <location>
        <begin position="168"/>
        <end position="188"/>
    </location>
</feature>
<proteinExistence type="predicted"/>
<keyword evidence="1" id="KW-1133">Transmembrane helix</keyword>
<feature type="transmembrane region" description="Helical" evidence="1">
    <location>
        <begin position="375"/>
        <end position="393"/>
    </location>
</feature>
<evidence type="ECO:0000313" key="3">
    <source>
        <dbReference type="Proteomes" id="UP000189728"/>
    </source>
</evidence>
<accession>A0AAX0L993</accession>
<protein>
    <recommendedName>
        <fullName evidence="4">ABC transporter permease</fullName>
    </recommendedName>
</protein>
<feature type="transmembrane region" description="Helical" evidence="1">
    <location>
        <begin position="208"/>
        <end position="229"/>
    </location>
</feature>